<gene>
    <name evidence="4" type="ORF">PCON_07722</name>
</gene>
<feature type="domain" description="NADH:ubiquinone oxidoreductase intermediate-associated protein 30" evidence="3">
    <location>
        <begin position="10"/>
        <end position="172"/>
    </location>
</feature>
<feature type="compositionally biased region" description="Basic and acidic residues" evidence="2">
    <location>
        <begin position="203"/>
        <end position="218"/>
    </location>
</feature>
<evidence type="ECO:0000256" key="1">
    <source>
        <dbReference type="ARBA" id="ARBA00007884"/>
    </source>
</evidence>
<dbReference type="InterPro" id="IPR013857">
    <property type="entry name" value="NADH-UbQ_OxRdtase-assoc_prot30"/>
</dbReference>
<dbReference type="GO" id="GO:0010257">
    <property type="term" value="P:NADH dehydrogenase complex assembly"/>
    <property type="evidence" value="ECO:0007669"/>
    <property type="project" value="TreeGrafter"/>
</dbReference>
<comment type="similarity">
    <text evidence="1">Belongs to the CIA30 family.</text>
</comment>
<sequence length="248" mass="28070">MAPVFPPWNQADWVPQDDSLRGGASSSQIVPNHEGATAIFMGKLDSKKLGGAGFASVMTTGVRKWDWTKYEGLKIRIQNADHKTYSIILKNDVPDDKTESKERSTISYEYHFSHHNKQPATVLARFEDFTPFYRGKLARDAPPLDLKNVKRLSIMCRSFFGRLEQEGEFRIEFKGFDTYRAKKGKGKDNAEGKGKEVLIDVDRKKVDPQVGEENKKDSEEDWEMVGSNDVANAKPEEADKNGWTCSVM</sequence>
<dbReference type="SUPFAM" id="SSF49785">
    <property type="entry name" value="Galactose-binding domain-like"/>
    <property type="match status" value="1"/>
</dbReference>
<accession>U4LKN8</accession>
<organism evidence="4 5">
    <name type="scientific">Pyronema omphalodes (strain CBS 100304)</name>
    <name type="common">Pyronema confluens</name>
    <dbReference type="NCBI Taxonomy" id="1076935"/>
    <lineage>
        <taxon>Eukaryota</taxon>
        <taxon>Fungi</taxon>
        <taxon>Dikarya</taxon>
        <taxon>Ascomycota</taxon>
        <taxon>Pezizomycotina</taxon>
        <taxon>Pezizomycetes</taxon>
        <taxon>Pezizales</taxon>
        <taxon>Pyronemataceae</taxon>
        <taxon>Pyronema</taxon>
    </lineage>
</organism>
<dbReference type="InterPro" id="IPR008979">
    <property type="entry name" value="Galactose-bd-like_sf"/>
</dbReference>
<name>U4LKN8_PYROM</name>
<dbReference type="OrthoDB" id="426386at2759"/>
<dbReference type="EMBL" id="HF935393">
    <property type="protein sequence ID" value="CCX29925.1"/>
    <property type="molecule type" value="Genomic_DNA"/>
</dbReference>
<dbReference type="eggNOG" id="ENOG502S0Q3">
    <property type="taxonomic scope" value="Eukaryota"/>
</dbReference>
<evidence type="ECO:0000313" key="4">
    <source>
        <dbReference type="EMBL" id="CCX29925.1"/>
    </source>
</evidence>
<keyword evidence="5" id="KW-1185">Reference proteome</keyword>
<dbReference type="OMA" id="PKTHENP"/>
<feature type="region of interest" description="Disordered" evidence="2">
    <location>
        <begin position="203"/>
        <end position="248"/>
    </location>
</feature>
<reference evidence="4 5" key="1">
    <citation type="journal article" date="2013" name="PLoS Genet.">
        <title>The genome and development-dependent transcriptomes of Pyronema confluens: a window into fungal evolution.</title>
        <authorList>
            <person name="Traeger S."/>
            <person name="Altegoer F."/>
            <person name="Freitag M."/>
            <person name="Gabaldon T."/>
            <person name="Kempken F."/>
            <person name="Kumar A."/>
            <person name="Marcet-Houben M."/>
            <person name="Poggeler S."/>
            <person name="Stajich J.E."/>
            <person name="Nowrousian M."/>
        </authorList>
    </citation>
    <scope>NUCLEOTIDE SEQUENCE [LARGE SCALE GENOMIC DNA]</scope>
    <source>
        <strain evidence="5">CBS 100304</strain>
        <tissue evidence="4">Vegetative mycelium</tissue>
    </source>
</reference>
<dbReference type="InterPro" id="IPR039131">
    <property type="entry name" value="NDUFAF1"/>
</dbReference>
<dbReference type="PANTHER" id="PTHR13194">
    <property type="entry name" value="COMPLEX I INTERMEDIATE-ASSOCIATED PROTEIN 30"/>
    <property type="match status" value="1"/>
</dbReference>
<protein>
    <submittedName>
        <fullName evidence="4">Similar to Uncharacterized protein C9E9.15 acc. no. O14297</fullName>
    </submittedName>
</protein>
<evidence type="ECO:0000313" key="5">
    <source>
        <dbReference type="Proteomes" id="UP000018144"/>
    </source>
</evidence>
<proteinExistence type="inferred from homology"/>
<dbReference type="GO" id="GO:0051082">
    <property type="term" value="F:unfolded protein binding"/>
    <property type="evidence" value="ECO:0007669"/>
    <property type="project" value="TreeGrafter"/>
</dbReference>
<evidence type="ECO:0000256" key="2">
    <source>
        <dbReference type="SAM" id="MobiDB-lite"/>
    </source>
</evidence>
<dbReference type="AlphaFoldDB" id="U4LKN8"/>
<dbReference type="Pfam" id="PF08547">
    <property type="entry name" value="CIA30"/>
    <property type="match status" value="1"/>
</dbReference>
<dbReference type="Proteomes" id="UP000018144">
    <property type="component" value="Unassembled WGS sequence"/>
</dbReference>
<evidence type="ECO:0000259" key="3">
    <source>
        <dbReference type="Pfam" id="PF08547"/>
    </source>
</evidence>
<dbReference type="PANTHER" id="PTHR13194:SF19">
    <property type="entry name" value="NAD(P)-BINDING ROSSMANN-FOLD SUPERFAMILY PROTEIN"/>
    <property type="match status" value="1"/>
</dbReference>